<dbReference type="EC" id="3.4.19.12" evidence="2"/>
<dbReference type="InterPro" id="IPR009060">
    <property type="entry name" value="UBA-like_sf"/>
</dbReference>
<sequence length="2008" mass="224753">MTVWRSPVFLGLFGDPYLRNTPYESGGDPQALMSVLESMTQLLQPPQDQHEQASTRDKASETPLTFPLTVDQQRVLQTLVLPQLVFCSQWVEKGAKVDDAAQFQTFLTEWKAELAKLQVGKPILVPGGYVGTLTSHSIIYVVEKTSNAPEEYSFIVCNKGPGAEMYHPCKVRDGADKIRVQSCIQISNISVRRFLDMAFWSLLFSLWVRKPASEYHRVETIYDVLLPWLADDQLLPLAYEKSSQDAPTDWTSAAFGGAHTAQRSQLGFCKSVIEAVRCLSLRDEAFTSEEVKYTILYQMRYRLCLRMVKGLEIAENPAKAIPDSALASALQTLSTISLQDSLQGTHTVAEVDPEAVVGIYFTLATSAACRKLTHALSVFSESLHAANKKFVVIVVSVDQEQADYAAFVASLPLHTWLIVPFSEKEAREKLVQTFAITKVPQLILRGSNGAILTPLGKELIMSDPTGAFYPWTSEQFELPKMHLSVSEATCIAIGVKQIGLKTLKQYDRRNIEAQGLGHVNKLMIETERLVESVEMIVSSEGNSKCGVASLKDVFMFIPHFNMELLQLQEHASVYAGNTYELDAPVLSNFLDVPERITSIALAVAAFVRCTALCESLLKRAAEGSTSSRLSLHHKVLQLITSVLVEVLPVPEHIGADGTVSSTCIWRHPVAKNLQLRCLKYIHSLLMILGSVWQSMEQPSRQFDSERALAALCALCIFDAVVRTPAADEPLEISLLMEEGDGYVLAHTFCKANISIKKLASTTEFARPNFCVVRGQVLAYLHSQDVKGKQQLFDYHMPDDKVEIRRYSTTIHFFRRLMERYHYQLIDPDNQAPPTEMEALMEWFCSDTTPMAEDHPEVGMARDLVMMVKFLATMETKEVELMKHRTANEHWQMWQLSFDDSAATHRRNFFGVRGLNQVLHGTLKWEVVNFRGSDQDVADVEVKGFMDRKVYFGEGPVVTSPANLSALLVKCSSNTSAGSLSTVITEDDIMHLTDLPTYKGTLSTEESEYLMSYLTVPYTRIPLVASFFSSQDRATYLFNPMLQRLFRAILFEGGDWVAGDKAEQITRIPLRKSNFVMHEEAVEQTCDARVRYQKCEDHLGTTNGLLLNELTHAPKAIVLPLLKMLNAIKELGEVSVHSADARFILFMIKLSVDFLRYVTFAIDQCSTSDDQTRVAKLEGYRSQFMTYVFGFAHKILDKWRHEAEEANNLQTECVIHSYLAILHVSLRCSEYDAQTISGLLGSVAYVHNWHCFGMKVSTDGDVEKCGLTAAERLLRWLQAQGINTVDSDNTSLDKYLEGRPLYLKVGMQTIQAPSLVALRDKSNRKETLLPPGDVLEVEVFETIQLHRRSIVQWLASLPKANRNKVLGRIVQIALRSTEQTDAWEWIEESHARGAGKYSCSEQELKLDTQTGEILWRNDELKPVPDSMTQFADFMAVFGNKALHCGLIARQEHRLWISIVGTDYQLVEWDDPIHEIDQGVGAPLVFEPGSIDGPDGLSKDSGEHKMYWECPACTCANFNGDNPNATCEVCGTPRIANVLHHASQKEGEKKAKQLGDDGFHYLGKTFSRPFDIYAEKEHSFVDEYWFVDLIGDALRVVYPPEPDNKKLPYTLFLPNEPYPANATRANLIGLDRGSDDKDKEKLATFKEIVAYRRMKVVHIFALVSHGRRLYRKLIFTSNSRLSLHNFPPTILPDQGPVDAALLWASGEPSERQTAGGSLVVLRKNYLLKGTEQFAPSRLLQGVVPSCLLENFRFWIGEDGRLRGDSVDSKSQWFRYRVEIELKESGQAFISRKSITLPYTKIKNAKIGTFCSSSCSSIRSSPSPIHVPSNEASAGHHPVSSDSFKASDDDIVQLMGMGFSYAGCGLALRKSCNNVDLAAQFLLDESNQMQILAAEEAAAAGDFTLSSEEQHEQDVGLLMSIEASSSRAVAEYALGLFAGDRELAKVWLLDPANRAEIQRVDVAKCGKFPTSAVVEGDFVSCTEIDDEKKMPIAMPRLKNKSKKRLENLFIC</sequence>
<keyword evidence="5" id="KW-0378">Hydrolase</keyword>
<dbReference type="Gene3D" id="3.40.30.10">
    <property type="entry name" value="Glutaredoxin"/>
    <property type="match status" value="1"/>
</dbReference>
<organism evidence="9 10">
    <name type="scientific">Peronospora matthiolae</name>
    <dbReference type="NCBI Taxonomy" id="2874970"/>
    <lineage>
        <taxon>Eukaryota</taxon>
        <taxon>Sar</taxon>
        <taxon>Stramenopiles</taxon>
        <taxon>Oomycota</taxon>
        <taxon>Peronosporomycetes</taxon>
        <taxon>Peronosporales</taxon>
        <taxon>Peronosporaceae</taxon>
        <taxon>Peronospora</taxon>
    </lineage>
</organism>
<dbReference type="InterPro" id="IPR036249">
    <property type="entry name" value="Thioredoxin-like_sf"/>
</dbReference>
<dbReference type="SUPFAM" id="SSF52833">
    <property type="entry name" value="Thioredoxin-like"/>
    <property type="match status" value="1"/>
</dbReference>
<dbReference type="SMART" id="SM00165">
    <property type="entry name" value="UBA"/>
    <property type="match status" value="1"/>
</dbReference>
<dbReference type="PROSITE" id="PS50030">
    <property type="entry name" value="UBA"/>
    <property type="match status" value="1"/>
</dbReference>
<dbReference type="InterPro" id="IPR015940">
    <property type="entry name" value="UBA"/>
</dbReference>
<dbReference type="InterPro" id="IPR012336">
    <property type="entry name" value="Thioredoxin-like_fold"/>
</dbReference>
<dbReference type="GO" id="GO:0005634">
    <property type="term" value="C:nucleus"/>
    <property type="evidence" value="ECO:0007669"/>
    <property type="project" value="TreeGrafter"/>
</dbReference>
<evidence type="ECO:0000256" key="6">
    <source>
        <dbReference type="ARBA" id="ARBA00022807"/>
    </source>
</evidence>
<feature type="region of interest" description="Disordered" evidence="7">
    <location>
        <begin position="1819"/>
        <end position="1838"/>
    </location>
</feature>
<gene>
    <name evidence="9" type="ORF">PM001_LOCUS13817</name>
</gene>
<dbReference type="SUPFAM" id="SSF46934">
    <property type="entry name" value="UBA-like"/>
    <property type="match status" value="1"/>
</dbReference>
<dbReference type="InterPro" id="IPR051346">
    <property type="entry name" value="OTU_Deubiquitinase"/>
</dbReference>
<evidence type="ECO:0000256" key="3">
    <source>
        <dbReference type="ARBA" id="ARBA00022670"/>
    </source>
</evidence>
<dbReference type="EMBL" id="CAKLBY020000130">
    <property type="protein sequence ID" value="CAK7928667.1"/>
    <property type="molecule type" value="Genomic_DNA"/>
</dbReference>
<comment type="caution">
    <text evidence="9">The sequence shown here is derived from an EMBL/GenBank/DDBJ whole genome shotgun (WGS) entry which is preliminary data.</text>
</comment>
<accession>A0AAV1U4K7</accession>
<dbReference type="GO" id="GO:0005737">
    <property type="term" value="C:cytoplasm"/>
    <property type="evidence" value="ECO:0007669"/>
    <property type="project" value="TreeGrafter"/>
</dbReference>
<dbReference type="Pfam" id="PF13905">
    <property type="entry name" value="Thioredoxin_8"/>
    <property type="match status" value="1"/>
</dbReference>
<feature type="domain" description="UBA" evidence="8">
    <location>
        <begin position="1842"/>
        <end position="1882"/>
    </location>
</feature>
<dbReference type="PANTHER" id="PTHR13367:SF28">
    <property type="entry name" value="UBIQUITIN THIOESTERASE ZRANB1"/>
    <property type="match status" value="1"/>
</dbReference>
<evidence type="ECO:0000256" key="5">
    <source>
        <dbReference type="ARBA" id="ARBA00022801"/>
    </source>
</evidence>
<proteinExistence type="predicted"/>
<evidence type="ECO:0000313" key="9">
    <source>
        <dbReference type="EMBL" id="CAK7928667.1"/>
    </source>
</evidence>
<dbReference type="GO" id="GO:0004843">
    <property type="term" value="F:cysteine-type deubiquitinase activity"/>
    <property type="evidence" value="ECO:0007669"/>
    <property type="project" value="UniProtKB-EC"/>
</dbReference>
<dbReference type="Proteomes" id="UP001162060">
    <property type="component" value="Unassembled WGS sequence"/>
</dbReference>
<evidence type="ECO:0000256" key="1">
    <source>
        <dbReference type="ARBA" id="ARBA00000707"/>
    </source>
</evidence>
<protein>
    <recommendedName>
        <fullName evidence="2">ubiquitinyl hydrolase 1</fullName>
        <ecNumber evidence="2">3.4.19.12</ecNumber>
    </recommendedName>
</protein>
<evidence type="ECO:0000256" key="7">
    <source>
        <dbReference type="SAM" id="MobiDB-lite"/>
    </source>
</evidence>
<keyword evidence="3" id="KW-0645">Protease</keyword>
<dbReference type="Gene3D" id="1.10.8.10">
    <property type="entry name" value="DNA helicase RuvA subunit, C-terminal domain"/>
    <property type="match status" value="1"/>
</dbReference>
<comment type="catalytic activity">
    <reaction evidence="1">
        <text>Thiol-dependent hydrolysis of ester, thioester, amide, peptide and isopeptide bonds formed by the C-terminal Gly of ubiquitin (a 76-residue protein attached to proteins as an intracellular targeting signal).</text>
        <dbReference type="EC" id="3.4.19.12"/>
    </reaction>
</comment>
<keyword evidence="6" id="KW-0788">Thiol protease</keyword>
<name>A0AAV1U4K7_9STRA</name>
<dbReference type="GO" id="GO:0071947">
    <property type="term" value="P:protein deubiquitination involved in ubiquitin-dependent protein catabolic process"/>
    <property type="evidence" value="ECO:0007669"/>
    <property type="project" value="TreeGrafter"/>
</dbReference>
<dbReference type="PANTHER" id="PTHR13367">
    <property type="entry name" value="UBIQUITIN THIOESTERASE"/>
    <property type="match status" value="1"/>
</dbReference>
<evidence type="ECO:0000256" key="2">
    <source>
        <dbReference type="ARBA" id="ARBA00012759"/>
    </source>
</evidence>
<evidence type="ECO:0000313" key="10">
    <source>
        <dbReference type="Proteomes" id="UP001162060"/>
    </source>
</evidence>
<evidence type="ECO:0000259" key="8">
    <source>
        <dbReference type="PROSITE" id="PS50030"/>
    </source>
</evidence>
<evidence type="ECO:0000256" key="4">
    <source>
        <dbReference type="ARBA" id="ARBA00022786"/>
    </source>
</evidence>
<reference evidence="9" key="1">
    <citation type="submission" date="2024-01" db="EMBL/GenBank/DDBJ databases">
        <authorList>
            <person name="Webb A."/>
        </authorList>
    </citation>
    <scope>NUCLEOTIDE SEQUENCE</scope>
    <source>
        <strain evidence="9">Pm1</strain>
    </source>
</reference>
<keyword evidence="4" id="KW-0833">Ubl conjugation pathway</keyword>
<dbReference type="GO" id="GO:0070530">
    <property type="term" value="F:K63-linked polyubiquitin modification-dependent protein binding"/>
    <property type="evidence" value="ECO:0007669"/>
    <property type="project" value="TreeGrafter"/>
</dbReference>